<name>A0A085JI98_9GAMM</name>
<evidence type="ECO:0000313" key="1">
    <source>
        <dbReference type="EMBL" id="KFD20194.1"/>
    </source>
</evidence>
<sequence>MPNLFTPQKIDIPFHFRGRFEEKTKSKIGKARHNILYISAKPDPFSFDLTLGATTEFSKQKMSYLMHKGHTVTGAYASSVAEFIETWNAIGKNELQNINKVIIDYHGAISAKRGQQSLVHITPSELLDKHHISMLEMKPSVKIVSLYTCYSGFTERYNPGVGFLCKLTEPDAYTVGFDAQADNDMGLLKTVRHPDSGKPFDDALKYLKINRFQLGRVKYSKIEKTEILIQHSSGDIRKALSDYMS</sequence>
<keyword evidence="2" id="KW-1185">Reference proteome</keyword>
<accession>A0A085JI98</accession>
<evidence type="ECO:0000313" key="2">
    <source>
        <dbReference type="Proteomes" id="UP000028602"/>
    </source>
</evidence>
<dbReference type="Proteomes" id="UP000028602">
    <property type="component" value="Unassembled WGS sequence"/>
</dbReference>
<proteinExistence type="predicted"/>
<dbReference type="AlphaFoldDB" id="A0A085JI98"/>
<dbReference type="EMBL" id="JMPR01000026">
    <property type="protein sequence ID" value="KFD20194.1"/>
    <property type="molecule type" value="Genomic_DNA"/>
</dbReference>
<protein>
    <submittedName>
        <fullName evidence="1">Uncharacterized protein</fullName>
    </submittedName>
</protein>
<dbReference type="RefSeq" id="WP_029991793.1">
    <property type="nucleotide sequence ID" value="NZ_ATMJ01000085.1"/>
</dbReference>
<comment type="caution">
    <text evidence="1">The sequence shown here is derived from an EMBL/GenBank/DDBJ whole genome shotgun (WGS) entry which is preliminary data.</text>
</comment>
<organism evidence="1 2">
    <name type="scientific">Tatumella ptyseos ATCC 33301</name>
    <dbReference type="NCBI Taxonomy" id="1005995"/>
    <lineage>
        <taxon>Bacteria</taxon>
        <taxon>Pseudomonadati</taxon>
        <taxon>Pseudomonadota</taxon>
        <taxon>Gammaproteobacteria</taxon>
        <taxon>Enterobacterales</taxon>
        <taxon>Erwiniaceae</taxon>
        <taxon>Tatumella</taxon>
    </lineage>
</organism>
<gene>
    <name evidence="1" type="ORF">GTPT_1434</name>
</gene>
<reference evidence="1 2" key="1">
    <citation type="submission" date="2014-05" db="EMBL/GenBank/DDBJ databases">
        <title>ATOL: Assembling a taxonomically balanced genome-scale reconstruction of the evolutionary history of the Enterobacteriaceae.</title>
        <authorList>
            <person name="Plunkett G.III."/>
            <person name="Neeno-Eckwall E.C."/>
            <person name="Glasner J.D."/>
            <person name="Perna N.T."/>
        </authorList>
    </citation>
    <scope>NUCLEOTIDE SEQUENCE [LARGE SCALE GENOMIC DNA]</scope>
    <source>
        <strain evidence="1 2">ATCC 33301</strain>
    </source>
</reference>
<dbReference type="OrthoDB" id="8596416at2"/>